<accession>A0AA44SHM0</accession>
<evidence type="ECO:0000313" key="3">
    <source>
        <dbReference type="Proteomes" id="UP000215827"/>
    </source>
</evidence>
<organism evidence="2 3">
    <name type="scientific">Citrobacter freundii</name>
    <dbReference type="NCBI Taxonomy" id="546"/>
    <lineage>
        <taxon>Bacteria</taxon>
        <taxon>Pseudomonadati</taxon>
        <taxon>Pseudomonadota</taxon>
        <taxon>Gammaproteobacteria</taxon>
        <taxon>Enterobacterales</taxon>
        <taxon>Enterobacteriaceae</taxon>
        <taxon>Citrobacter</taxon>
        <taxon>Citrobacter freundii complex</taxon>
    </lineage>
</organism>
<evidence type="ECO:0000313" key="2">
    <source>
        <dbReference type="EMBL" id="OYQ92424.1"/>
    </source>
</evidence>
<evidence type="ECO:0000256" key="1">
    <source>
        <dbReference type="SAM" id="MobiDB-lite"/>
    </source>
</evidence>
<comment type="caution">
    <text evidence="2">The sequence shown here is derived from an EMBL/GenBank/DDBJ whole genome shotgun (WGS) entry which is preliminary data.</text>
</comment>
<gene>
    <name evidence="2" type="ORF">B9P89_28805</name>
</gene>
<feature type="region of interest" description="Disordered" evidence="1">
    <location>
        <begin position="1"/>
        <end position="22"/>
    </location>
</feature>
<proteinExistence type="predicted"/>
<dbReference type="AlphaFoldDB" id="A0AA44SHM0"/>
<sequence length="70" mass="8367">MVRNRAWRRHHISRLKSKRKTYRTTVAKTPKVVGKIYQTPCSCSCYICGNERINHGENIQERRARSRYTD</sequence>
<name>A0AA44SHM0_CITFR</name>
<dbReference type="Proteomes" id="UP000215827">
    <property type="component" value="Unassembled WGS sequence"/>
</dbReference>
<dbReference type="EMBL" id="NEFA01000082">
    <property type="protein sequence ID" value="OYQ92424.1"/>
    <property type="molecule type" value="Genomic_DNA"/>
</dbReference>
<protein>
    <submittedName>
        <fullName evidence="2">Uncharacterized protein</fullName>
    </submittedName>
</protein>
<reference evidence="2 3" key="1">
    <citation type="submission" date="2017-04" db="EMBL/GenBank/DDBJ databases">
        <title>Emergence of KPC-2-producing Citrobacter isolates from sediments of a Chinese river.</title>
        <authorList>
            <person name="Zheng B."/>
        </authorList>
    </citation>
    <scope>NUCLEOTIDE SEQUENCE [LARGE SCALE GENOMIC DNA]</scope>
    <source>
        <strain evidence="2 3">C191</strain>
    </source>
</reference>